<dbReference type="GO" id="GO:0003677">
    <property type="term" value="F:DNA binding"/>
    <property type="evidence" value="ECO:0007669"/>
    <property type="project" value="UniProtKB-KW"/>
</dbReference>
<dbReference type="PANTHER" id="PTHR33154:SF33">
    <property type="entry name" value="TRANSCRIPTIONAL REPRESSOR SDPR"/>
    <property type="match status" value="1"/>
</dbReference>
<dbReference type="InterPro" id="IPR011991">
    <property type="entry name" value="ArsR-like_HTH"/>
</dbReference>
<evidence type="ECO:0000259" key="4">
    <source>
        <dbReference type="PROSITE" id="PS50987"/>
    </source>
</evidence>
<dbReference type="NCBIfam" id="NF033789">
    <property type="entry name" value="repress_SdpR"/>
    <property type="match status" value="1"/>
</dbReference>
<dbReference type="Proteomes" id="UP000886819">
    <property type="component" value="Unassembled WGS sequence"/>
</dbReference>
<dbReference type="Gene3D" id="1.10.10.10">
    <property type="entry name" value="Winged helix-like DNA-binding domain superfamily/Winged helix DNA-binding domain"/>
    <property type="match status" value="1"/>
</dbReference>
<dbReference type="SMART" id="SM00418">
    <property type="entry name" value="HTH_ARSR"/>
    <property type="match status" value="1"/>
</dbReference>
<feature type="domain" description="HTH arsR-type" evidence="4">
    <location>
        <begin position="1"/>
        <end position="89"/>
    </location>
</feature>
<dbReference type="CDD" id="cd00090">
    <property type="entry name" value="HTH_ARSR"/>
    <property type="match status" value="1"/>
</dbReference>
<evidence type="ECO:0000313" key="6">
    <source>
        <dbReference type="Proteomes" id="UP000886819"/>
    </source>
</evidence>
<dbReference type="GO" id="GO:0003700">
    <property type="term" value="F:DNA-binding transcription factor activity"/>
    <property type="evidence" value="ECO:0007669"/>
    <property type="project" value="InterPro"/>
</dbReference>
<dbReference type="PROSITE" id="PS50987">
    <property type="entry name" value="HTH_ARSR_2"/>
    <property type="match status" value="1"/>
</dbReference>
<keyword evidence="3" id="KW-0804">Transcription</keyword>
<evidence type="ECO:0000256" key="1">
    <source>
        <dbReference type="ARBA" id="ARBA00023015"/>
    </source>
</evidence>
<dbReference type="InterPro" id="IPR001845">
    <property type="entry name" value="HTH_ArsR_DNA-bd_dom"/>
</dbReference>
<reference evidence="5" key="1">
    <citation type="submission" date="2020-10" db="EMBL/GenBank/DDBJ databases">
        <authorList>
            <person name="Gilroy R."/>
        </authorList>
    </citation>
    <scope>NUCLEOTIDE SEQUENCE</scope>
    <source>
        <strain evidence="5">ChiHile30-977</strain>
    </source>
</reference>
<evidence type="ECO:0000256" key="2">
    <source>
        <dbReference type="ARBA" id="ARBA00023125"/>
    </source>
</evidence>
<comment type="caution">
    <text evidence="5">The sequence shown here is derived from an EMBL/GenBank/DDBJ whole genome shotgun (WGS) entry which is preliminary data.</text>
</comment>
<name>A0A9D0YX11_9FIRM</name>
<dbReference type="AlphaFoldDB" id="A0A9D0YX11"/>
<gene>
    <name evidence="5" type="ORF">IAA66_09460</name>
</gene>
<keyword evidence="2" id="KW-0238">DNA-binding</keyword>
<dbReference type="SUPFAM" id="SSF46785">
    <property type="entry name" value="Winged helix' DNA-binding domain"/>
    <property type="match status" value="1"/>
</dbReference>
<sequence>MGLQRTMRALADTTRRTILNLLKDGPVSAGDIAAHFDISGPAVSRHLSVLKDADLIRDRREGKYILYELNASVLDEALLWLAGLRGEKRP</sequence>
<accession>A0A9D0YX11</accession>
<organism evidence="5 6">
    <name type="scientific">Candidatus Avichristensenella intestinipullorum</name>
    <dbReference type="NCBI Taxonomy" id="2840693"/>
    <lineage>
        <taxon>Bacteria</taxon>
        <taxon>Bacillati</taxon>
        <taxon>Bacillota</taxon>
        <taxon>Clostridia</taxon>
        <taxon>Candidatus Avichristensenella</taxon>
    </lineage>
</organism>
<dbReference type="InterPro" id="IPR051081">
    <property type="entry name" value="HTH_MetalResp_TranReg"/>
</dbReference>
<dbReference type="Pfam" id="PF01022">
    <property type="entry name" value="HTH_5"/>
    <property type="match status" value="1"/>
</dbReference>
<dbReference type="InterPro" id="IPR047796">
    <property type="entry name" value="SdpR-like_repress"/>
</dbReference>
<dbReference type="EMBL" id="DVFI01000126">
    <property type="protein sequence ID" value="HIQ63791.1"/>
    <property type="molecule type" value="Genomic_DNA"/>
</dbReference>
<dbReference type="PANTHER" id="PTHR33154">
    <property type="entry name" value="TRANSCRIPTIONAL REGULATOR, ARSR FAMILY"/>
    <property type="match status" value="1"/>
</dbReference>
<evidence type="ECO:0000313" key="5">
    <source>
        <dbReference type="EMBL" id="HIQ63791.1"/>
    </source>
</evidence>
<reference evidence="5" key="2">
    <citation type="journal article" date="2021" name="PeerJ">
        <title>Extensive microbial diversity within the chicken gut microbiome revealed by metagenomics and culture.</title>
        <authorList>
            <person name="Gilroy R."/>
            <person name="Ravi A."/>
            <person name="Getino M."/>
            <person name="Pursley I."/>
            <person name="Horton D.L."/>
            <person name="Alikhan N.F."/>
            <person name="Baker D."/>
            <person name="Gharbi K."/>
            <person name="Hall N."/>
            <person name="Watson M."/>
            <person name="Adriaenssens E.M."/>
            <person name="Foster-Nyarko E."/>
            <person name="Jarju S."/>
            <person name="Secka A."/>
            <person name="Antonio M."/>
            <person name="Oren A."/>
            <person name="Chaudhuri R.R."/>
            <person name="La Ragione R."/>
            <person name="Hildebrand F."/>
            <person name="Pallen M.J."/>
        </authorList>
    </citation>
    <scope>NUCLEOTIDE SEQUENCE</scope>
    <source>
        <strain evidence="5">ChiHile30-977</strain>
    </source>
</reference>
<keyword evidence="1" id="KW-0805">Transcription regulation</keyword>
<dbReference type="PRINTS" id="PR00778">
    <property type="entry name" value="HTHARSR"/>
</dbReference>
<evidence type="ECO:0000256" key="3">
    <source>
        <dbReference type="ARBA" id="ARBA00023163"/>
    </source>
</evidence>
<proteinExistence type="predicted"/>
<dbReference type="NCBIfam" id="NF033788">
    <property type="entry name" value="HTH_metalloreg"/>
    <property type="match status" value="1"/>
</dbReference>
<protein>
    <submittedName>
        <fullName evidence="5">Winged helix-turn-helix transcriptional regulator</fullName>
    </submittedName>
</protein>
<dbReference type="InterPro" id="IPR036388">
    <property type="entry name" value="WH-like_DNA-bd_sf"/>
</dbReference>
<dbReference type="InterPro" id="IPR036390">
    <property type="entry name" value="WH_DNA-bd_sf"/>
</dbReference>